<dbReference type="Gene3D" id="1.10.287.950">
    <property type="entry name" value="Methyl-accepting chemotaxis protein"/>
    <property type="match status" value="1"/>
</dbReference>
<dbReference type="SUPFAM" id="SSF58104">
    <property type="entry name" value="Methyl-accepting chemotaxis protein (MCP) signaling domain"/>
    <property type="match status" value="1"/>
</dbReference>
<comment type="caution">
    <text evidence="8">The sequence shown here is derived from an EMBL/GenBank/DDBJ whole genome shotgun (WGS) entry which is preliminary data.</text>
</comment>
<feature type="domain" description="HAMP" evidence="7">
    <location>
        <begin position="211"/>
        <end position="263"/>
    </location>
</feature>
<dbReference type="SMART" id="SM00283">
    <property type="entry name" value="MA"/>
    <property type="match status" value="1"/>
</dbReference>
<dbReference type="SMART" id="SM00304">
    <property type="entry name" value="HAMP"/>
    <property type="match status" value="1"/>
</dbReference>
<proteinExistence type="inferred from homology"/>
<dbReference type="PROSITE" id="PS50111">
    <property type="entry name" value="CHEMOTAXIS_TRANSDUC_2"/>
    <property type="match status" value="1"/>
</dbReference>
<evidence type="ECO:0000259" key="6">
    <source>
        <dbReference type="PROSITE" id="PS50111"/>
    </source>
</evidence>
<keyword evidence="5" id="KW-1133">Transmembrane helix</keyword>
<dbReference type="Pfam" id="PF12729">
    <property type="entry name" value="4HB_MCP_1"/>
    <property type="match status" value="1"/>
</dbReference>
<evidence type="ECO:0000256" key="2">
    <source>
        <dbReference type="ARBA" id="ARBA00029447"/>
    </source>
</evidence>
<evidence type="ECO:0000256" key="5">
    <source>
        <dbReference type="SAM" id="Phobius"/>
    </source>
</evidence>
<keyword evidence="3" id="KW-0807">Transducer</keyword>
<dbReference type="PROSITE" id="PS50885">
    <property type="entry name" value="HAMP"/>
    <property type="match status" value="1"/>
</dbReference>
<evidence type="ECO:0000256" key="3">
    <source>
        <dbReference type="PROSITE-ProRule" id="PRU00284"/>
    </source>
</evidence>
<dbReference type="Gene3D" id="6.10.340.10">
    <property type="match status" value="1"/>
</dbReference>
<keyword evidence="5" id="KW-0472">Membrane</keyword>
<organism evidence="8 9">
    <name type="scientific">Massilia aquatica</name>
    <dbReference type="NCBI Taxonomy" id="2609000"/>
    <lineage>
        <taxon>Bacteria</taxon>
        <taxon>Pseudomonadati</taxon>
        <taxon>Pseudomonadota</taxon>
        <taxon>Betaproteobacteria</taxon>
        <taxon>Burkholderiales</taxon>
        <taxon>Oxalobacteraceae</taxon>
        <taxon>Telluria group</taxon>
        <taxon>Massilia</taxon>
    </lineage>
</organism>
<evidence type="ECO:0000256" key="1">
    <source>
        <dbReference type="ARBA" id="ARBA00022481"/>
    </source>
</evidence>
<dbReference type="Pfam" id="PF00672">
    <property type="entry name" value="HAMP"/>
    <property type="match status" value="1"/>
</dbReference>
<reference evidence="8 9" key="1">
    <citation type="submission" date="2019-09" db="EMBL/GenBank/DDBJ databases">
        <title>Taxonomy of Antarctic Massilia spp.: description of Massilia rubra sp. nov., Massilia aquatica sp. nov., Massilia mucilaginosa sp. nov., Massilia frigida sp. nov. isolated from streams, lakes and regoliths.</title>
        <authorList>
            <person name="Holochova P."/>
            <person name="Sedlacek I."/>
            <person name="Kralova S."/>
            <person name="Maslanova I."/>
            <person name="Busse H.-J."/>
            <person name="Stankova E."/>
            <person name="Vrbovska V."/>
            <person name="Kovarovic V."/>
            <person name="Bartak M."/>
            <person name="Svec P."/>
            <person name="Pantucek R."/>
        </authorList>
    </citation>
    <scope>NUCLEOTIDE SEQUENCE [LARGE SCALE GENOMIC DNA]</scope>
    <source>
        <strain evidence="8 9">CCM 8693</strain>
    </source>
</reference>
<feature type="transmembrane region" description="Helical" evidence="5">
    <location>
        <begin position="188"/>
        <end position="209"/>
    </location>
</feature>
<keyword evidence="5" id="KW-0812">Transmembrane</keyword>
<dbReference type="InterPro" id="IPR024478">
    <property type="entry name" value="HlyB_4HB_MCP"/>
</dbReference>
<evidence type="ECO:0000256" key="4">
    <source>
        <dbReference type="SAM" id="MobiDB-lite"/>
    </source>
</evidence>
<gene>
    <name evidence="8" type="ORF">F1609_10715</name>
</gene>
<dbReference type="PANTHER" id="PTHR43531">
    <property type="entry name" value="PROTEIN ICFG"/>
    <property type="match status" value="1"/>
</dbReference>
<dbReference type="InterPro" id="IPR003660">
    <property type="entry name" value="HAMP_dom"/>
</dbReference>
<dbReference type="InterPro" id="IPR004089">
    <property type="entry name" value="MCPsignal_dom"/>
</dbReference>
<dbReference type="EMBL" id="VVIW01000005">
    <property type="protein sequence ID" value="NHZ40620.1"/>
    <property type="molecule type" value="Genomic_DNA"/>
</dbReference>
<dbReference type="InterPro" id="IPR004090">
    <property type="entry name" value="Chemotax_Me-accpt_rcpt"/>
</dbReference>
<dbReference type="PRINTS" id="PR00260">
    <property type="entry name" value="CHEMTRNSDUCR"/>
</dbReference>
<dbReference type="Pfam" id="PF00015">
    <property type="entry name" value="MCPsignal"/>
    <property type="match status" value="1"/>
</dbReference>
<feature type="transmembrane region" description="Helical" evidence="5">
    <location>
        <begin position="12"/>
        <end position="33"/>
    </location>
</feature>
<feature type="domain" description="Methyl-accepting transducer" evidence="6">
    <location>
        <begin position="268"/>
        <end position="497"/>
    </location>
</feature>
<dbReference type="Proteomes" id="UP000819052">
    <property type="component" value="Unassembled WGS sequence"/>
</dbReference>
<keyword evidence="9" id="KW-1185">Reference proteome</keyword>
<accession>A0ABX0M839</accession>
<dbReference type="InterPro" id="IPR047347">
    <property type="entry name" value="YvaQ-like_sensor"/>
</dbReference>
<sequence>MFPNVRIGSRLAIGFAIVLVLSILSTGYAMLAARDNASATERMMANPLAKERMMSDWYVMTYSAIVRTSLIARSSDETLSTTFAAAIADSVKRNTEIMKQIEPLLTTDEEKATVKAIQANRAVYQKAKEAVMAAKKAGDSAATEQAFNGTFLPAATAYQNSIQAMLAMQRKEIDSTAAQIEQASGRTITLLFVLGALAVLTGAVCAFLITRSITRPLRAAVAVAGTVAGGDLTTEFGATTRDEIGDLMRALHAMNDSLTRVVSEVQSGTNAIAIGSTEIAAGNLDLSARTEQQASSLEETAASMEELTSTVRQNADNAQQANQLALAASQVARKGGAIVSQVVDTMESIEASSRKIVDIIGVIDSIAFQTNILALNAAVEAARAGEQGRGFAVVASEVRTLAQRSAGAAKEIKGLIGDSVAQVSNGTRLVQEAGTTIGEVVDSVARVTDIMSEITAASNEQRVGIDQVNEAIAQMDQVTQQNAALVEEAAAAAGSLEEQAARLADVAAGFKLTARSSSSASSSSRPQRAPARAALKLAA</sequence>
<protein>
    <submittedName>
        <fullName evidence="8">HAMP domain-containing protein</fullName>
    </submittedName>
</protein>
<evidence type="ECO:0000259" key="7">
    <source>
        <dbReference type="PROSITE" id="PS50885"/>
    </source>
</evidence>
<dbReference type="PANTHER" id="PTHR43531:SF14">
    <property type="entry name" value="METHYL-ACCEPTING CHEMOTAXIS PROTEIN I-RELATED"/>
    <property type="match status" value="1"/>
</dbReference>
<keyword evidence="1" id="KW-0488">Methylation</keyword>
<dbReference type="CDD" id="cd11386">
    <property type="entry name" value="MCP_signal"/>
    <property type="match status" value="1"/>
</dbReference>
<comment type="similarity">
    <text evidence="2">Belongs to the methyl-accepting chemotaxis (MCP) protein family.</text>
</comment>
<evidence type="ECO:0000313" key="8">
    <source>
        <dbReference type="EMBL" id="NHZ40620.1"/>
    </source>
</evidence>
<evidence type="ECO:0000313" key="9">
    <source>
        <dbReference type="Proteomes" id="UP000819052"/>
    </source>
</evidence>
<name>A0ABX0M839_9BURK</name>
<dbReference type="InterPro" id="IPR051310">
    <property type="entry name" value="MCP_chemotaxis"/>
</dbReference>
<dbReference type="CDD" id="cd19411">
    <property type="entry name" value="MCP2201-like_sensor"/>
    <property type="match status" value="1"/>
</dbReference>
<feature type="region of interest" description="Disordered" evidence="4">
    <location>
        <begin position="515"/>
        <end position="539"/>
    </location>
</feature>
<dbReference type="RefSeq" id="WP_167076445.1">
    <property type="nucleotide sequence ID" value="NZ_VVIW01000005.1"/>
</dbReference>